<proteinExistence type="predicted"/>
<gene>
    <name evidence="1" type="ORF">PCOR1329_LOCUS1674</name>
</gene>
<accession>A0ABN9PCF2</accession>
<feature type="non-terminal residue" evidence="1">
    <location>
        <position position="1"/>
    </location>
</feature>
<feature type="non-terminal residue" evidence="1">
    <location>
        <position position="518"/>
    </location>
</feature>
<dbReference type="EMBL" id="CAUYUJ010000412">
    <property type="protein sequence ID" value="CAK0790381.1"/>
    <property type="molecule type" value="Genomic_DNA"/>
</dbReference>
<keyword evidence="2" id="KW-1185">Reference proteome</keyword>
<dbReference type="Proteomes" id="UP001189429">
    <property type="component" value="Unassembled WGS sequence"/>
</dbReference>
<reference evidence="1" key="1">
    <citation type="submission" date="2023-10" db="EMBL/GenBank/DDBJ databases">
        <authorList>
            <person name="Chen Y."/>
            <person name="Shah S."/>
            <person name="Dougan E. K."/>
            <person name="Thang M."/>
            <person name="Chan C."/>
        </authorList>
    </citation>
    <scope>NUCLEOTIDE SEQUENCE [LARGE SCALE GENOMIC DNA]</scope>
</reference>
<organism evidence="1 2">
    <name type="scientific">Prorocentrum cordatum</name>
    <dbReference type="NCBI Taxonomy" id="2364126"/>
    <lineage>
        <taxon>Eukaryota</taxon>
        <taxon>Sar</taxon>
        <taxon>Alveolata</taxon>
        <taxon>Dinophyceae</taxon>
        <taxon>Prorocentrales</taxon>
        <taxon>Prorocentraceae</taxon>
        <taxon>Prorocentrum</taxon>
    </lineage>
</organism>
<comment type="caution">
    <text evidence="1">The sequence shown here is derived from an EMBL/GenBank/DDBJ whole genome shotgun (WGS) entry which is preliminary data.</text>
</comment>
<sequence length="518" mass="53701">ARASGVREIARAGFHAGASWAQLPRCPIAPACPACPSYPACYCTCGEGFSESGLPGGGGGRGGPSWVAGAVDAQCDALAGALREAAEGCVGWTAAASLAVLAQLVGYGFGRLVTQVQDAQGRPWHERILLYPATSEAAESGGRGACWVVLSPGMDMYVEELEGGSFDDGPVEWLEVPRDLRLPAGFGRAYRFDASPSDADMRGLFRRACAAALADAESRRMALDPSSTIGNSLGRDVAVEDAPGANFFGGRRLVGKRPPTGAGAGAVGGVGEPLAHAGEAAEGAGGGAAAVGGTAAPRSSGLAWRAAESDERSRIVVDDELGSPAHERRGKGLFHAGPGRGVVVHLAGLDQASRLAPQGRRGGVAALAAKSGARGRGREWREVAGACEEKLFGDFPVRGPRSARWCLDILRRRRASTDSHLVLETTARPQSEQRGVQEHEQLMKYTELAGTCGQLDSSNCALAEADSASSKDKMSPQEYSAFSGFSAAGDLLMVAPARLEFAEGQVEKDAAIMENIRK</sequence>
<evidence type="ECO:0000313" key="2">
    <source>
        <dbReference type="Proteomes" id="UP001189429"/>
    </source>
</evidence>
<name>A0ABN9PCF2_9DINO</name>
<evidence type="ECO:0000313" key="1">
    <source>
        <dbReference type="EMBL" id="CAK0790381.1"/>
    </source>
</evidence>
<protein>
    <submittedName>
        <fullName evidence="1">Uncharacterized protein</fullName>
    </submittedName>
</protein>